<feature type="transmembrane region" description="Helical" evidence="2">
    <location>
        <begin position="219"/>
        <end position="241"/>
    </location>
</feature>
<reference evidence="4" key="1">
    <citation type="journal article" date="2012" name="Science">
        <title>The Paleozoic origin of enzymatic lignin decomposition reconstructed from 31 fungal genomes.</title>
        <authorList>
            <person name="Floudas D."/>
            <person name="Binder M."/>
            <person name="Riley R."/>
            <person name="Barry K."/>
            <person name="Blanchette R.A."/>
            <person name="Henrissat B."/>
            <person name="Martinez A.T."/>
            <person name="Otillar R."/>
            <person name="Spatafora J.W."/>
            <person name="Yadav J.S."/>
            <person name="Aerts A."/>
            <person name="Benoit I."/>
            <person name="Boyd A."/>
            <person name="Carlson A."/>
            <person name="Copeland A."/>
            <person name="Coutinho P.M."/>
            <person name="de Vries R.P."/>
            <person name="Ferreira P."/>
            <person name="Findley K."/>
            <person name="Foster B."/>
            <person name="Gaskell J."/>
            <person name="Glotzer D."/>
            <person name="Gorecki P."/>
            <person name="Heitman J."/>
            <person name="Hesse C."/>
            <person name="Hori C."/>
            <person name="Igarashi K."/>
            <person name="Jurgens J.A."/>
            <person name="Kallen N."/>
            <person name="Kersten P."/>
            <person name="Kohler A."/>
            <person name="Kuees U."/>
            <person name="Kumar T.K.A."/>
            <person name="Kuo A."/>
            <person name="LaButti K."/>
            <person name="Larrondo L.F."/>
            <person name="Lindquist E."/>
            <person name="Ling A."/>
            <person name="Lombard V."/>
            <person name="Lucas S."/>
            <person name="Lundell T."/>
            <person name="Martin R."/>
            <person name="McLaughlin D.J."/>
            <person name="Morgenstern I."/>
            <person name="Morin E."/>
            <person name="Murat C."/>
            <person name="Nagy L.G."/>
            <person name="Nolan M."/>
            <person name="Ohm R.A."/>
            <person name="Patyshakuliyeva A."/>
            <person name="Rokas A."/>
            <person name="Ruiz-Duenas F.J."/>
            <person name="Sabat G."/>
            <person name="Salamov A."/>
            <person name="Samejima M."/>
            <person name="Schmutz J."/>
            <person name="Slot J.C."/>
            <person name="St John F."/>
            <person name="Stenlid J."/>
            <person name="Sun H."/>
            <person name="Sun S."/>
            <person name="Syed K."/>
            <person name="Tsang A."/>
            <person name="Wiebenga A."/>
            <person name="Young D."/>
            <person name="Pisabarro A."/>
            <person name="Eastwood D.C."/>
            <person name="Martin F."/>
            <person name="Cullen D."/>
            <person name="Grigoriev I.V."/>
            <person name="Hibbett D.S."/>
        </authorList>
    </citation>
    <scope>NUCLEOTIDE SEQUENCE [LARGE SCALE GENOMIC DNA]</scope>
    <source>
        <strain evidence="4">RWD-64-598 SS2</strain>
    </source>
</reference>
<keyword evidence="2" id="KW-0472">Membrane</keyword>
<feature type="transmembrane region" description="Helical" evidence="2">
    <location>
        <begin position="402"/>
        <end position="420"/>
    </location>
</feature>
<evidence type="ECO:0000313" key="3">
    <source>
        <dbReference type="EMBL" id="EIW80889.1"/>
    </source>
</evidence>
<feature type="region of interest" description="Disordered" evidence="1">
    <location>
        <begin position="1"/>
        <end position="73"/>
    </location>
</feature>
<dbReference type="OrthoDB" id="3259324at2759"/>
<feature type="transmembrane region" description="Helical" evidence="2">
    <location>
        <begin position="103"/>
        <end position="124"/>
    </location>
</feature>
<organism evidence="3 4">
    <name type="scientific">Coniophora puteana (strain RWD-64-598)</name>
    <name type="common">Brown rot fungus</name>
    <dbReference type="NCBI Taxonomy" id="741705"/>
    <lineage>
        <taxon>Eukaryota</taxon>
        <taxon>Fungi</taxon>
        <taxon>Dikarya</taxon>
        <taxon>Basidiomycota</taxon>
        <taxon>Agaricomycotina</taxon>
        <taxon>Agaricomycetes</taxon>
        <taxon>Agaricomycetidae</taxon>
        <taxon>Boletales</taxon>
        <taxon>Coniophorineae</taxon>
        <taxon>Coniophoraceae</taxon>
        <taxon>Coniophora</taxon>
    </lineage>
</organism>
<accession>A0A5M3MNZ5</accession>
<keyword evidence="2" id="KW-0812">Transmembrane</keyword>
<keyword evidence="4" id="KW-1185">Reference proteome</keyword>
<gene>
    <name evidence="3" type="ORF">CONPUDRAFT_123641</name>
</gene>
<feature type="compositionally biased region" description="Acidic residues" evidence="1">
    <location>
        <begin position="49"/>
        <end position="65"/>
    </location>
</feature>
<feature type="transmembrane region" description="Helical" evidence="2">
    <location>
        <begin position="502"/>
        <end position="525"/>
    </location>
</feature>
<feature type="transmembrane region" description="Helical" evidence="2">
    <location>
        <begin position="300"/>
        <end position="322"/>
    </location>
</feature>
<feature type="transmembrane region" description="Helical" evidence="2">
    <location>
        <begin position="156"/>
        <end position="177"/>
    </location>
</feature>
<evidence type="ECO:0000313" key="4">
    <source>
        <dbReference type="Proteomes" id="UP000053558"/>
    </source>
</evidence>
<keyword evidence="2" id="KW-1133">Transmembrane helix</keyword>
<feature type="compositionally biased region" description="Basic and acidic residues" evidence="1">
    <location>
        <begin position="471"/>
        <end position="481"/>
    </location>
</feature>
<dbReference type="KEGG" id="cput:CONPUDRAFT_123641"/>
<dbReference type="AlphaFoldDB" id="A0A5M3MNZ5"/>
<dbReference type="Proteomes" id="UP000053558">
    <property type="component" value="Unassembled WGS sequence"/>
</dbReference>
<evidence type="ECO:0008006" key="5">
    <source>
        <dbReference type="Google" id="ProtNLM"/>
    </source>
</evidence>
<feature type="transmembrane region" description="Helical" evidence="2">
    <location>
        <begin position="376"/>
        <end position="396"/>
    </location>
</feature>
<dbReference type="EMBL" id="JH711578">
    <property type="protein sequence ID" value="EIW80889.1"/>
    <property type="molecule type" value="Genomic_DNA"/>
</dbReference>
<proteinExistence type="predicted"/>
<protein>
    <recommendedName>
        <fullName evidence="5">Amino acid transporter transmembrane domain-containing protein</fullName>
    </recommendedName>
</protein>
<feature type="transmembrane region" description="Helical" evidence="2">
    <location>
        <begin position="342"/>
        <end position="364"/>
    </location>
</feature>
<feature type="region of interest" description="Disordered" evidence="1">
    <location>
        <begin position="440"/>
        <end position="481"/>
    </location>
</feature>
<evidence type="ECO:0000256" key="2">
    <source>
        <dbReference type="SAM" id="Phobius"/>
    </source>
</evidence>
<dbReference type="RefSeq" id="XP_007768352.1">
    <property type="nucleotide sequence ID" value="XM_007770162.1"/>
</dbReference>
<name>A0A5M3MNZ5_CONPW</name>
<comment type="caution">
    <text evidence="3">The sequence shown here is derived from an EMBL/GenBank/DDBJ whole genome shotgun (WGS) entry which is preliminary data.</text>
</comment>
<sequence length="531" mass="57423">MDDDNEHTPLRSTTHSPTSPSSDEYSESDLPHRSESSPHLVLLPQSEDSLFDIPEDEDTDEEETSEQSNLATPPLSPSTVLLYLFSPYLRLGAFSILSGYTPIQFGVPALVVSAALSIFCRQIWFLQSRYLRRSTTKDILLDAFAKGRRKRKLRKGLASLVSALTWVLRVLMAAMYLRESTSALLVCFPSGTPAALVSICLALVAICFSLTTSISSKSIILVTYLSAASFLGWLVSAALAYARNNLTPGGWSQQGILWNGITSTMFAFTTASTVPLSSCLKSGRQASYGPKPDKARSRSFVLLSVLSASLAACLVMPLVIFAARPKLSEEVFDGTSVKWMAILKAATLVLALPSIVLNAPAVHMPGRMYPPLRLPLSRLATCLAVVAVALVRGGVASTLNDIMLFLALAGTYFLPALTHITTHYIRRPLSIVVPTAPGRQQPGSPYMQPGSAPGGSGSPSSSSPSSPPALRGRDPHMRAPSHDVLLQRKEKLLQRRRLGKRLFWDFGVWVVLLPVCGGGLVWTVGRIAGRF</sequence>
<dbReference type="GeneID" id="19199768"/>
<feature type="transmembrane region" description="Helical" evidence="2">
    <location>
        <begin position="256"/>
        <end position="280"/>
    </location>
</feature>
<feature type="compositionally biased region" description="Low complexity" evidence="1">
    <location>
        <begin position="10"/>
        <end position="22"/>
    </location>
</feature>
<feature type="transmembrane region" description="Helical" evidence="2">
    <location>
        <begin position="183"/>
        <end position="207"/>
    </location>
</feature>
<dbReference type="OMA" id="IWYMLAR"/>
<evidence type="ECO:0000256" key="1">
    <source>
        <dbReference type="SAM" id="MobiDB-lite"/>
    </source>
</evidence>